<keyword evidence="3" id="KW-1185">Reference proteome</keyword>
<comment type="caution">
    <text evidence="2">The sequence shown here is derived from an EMBL/GenBank/DDBJ whole genome shotgun (WGS) entry which is preliminary data.</text>
</comment>
<name>A0A9W9BP32_9HYPO</name>
<evidence type="ECO:0000313" key="2">
    <source>
        <dbReference type="EMBL" id="KAJ4318160.1"/>
    </source>
</evidence>
<reference evidence="2" key="1">
    <citation type="submission" date="2022-10" db="EMBL/GenBank/DDBJ databases">
        <title>Tapping the CABI collections for fungal endophytes: first genome assemblies for Collariella, Neodidymelliopsis, Ascochyta clinopodiicola, Didymella pomorum, Didymosphaeria variabile, Neocosmospora piperis and Neocucurbitaria cava.</title>
        <authorList>
            <person name="Hill R."/>
        </authorList>
    </citation>
    <scope>NUCLEOTIDE SEQUENCE</scope>
    <source>
        <strain evidence="2">IMI 366586</strain>
    </source>
</reference>
<dbReference type="PANTHER" id="PTHR48050:SF13">
    <property type="entry name" value="STEROL 3-BETA-GLUCOSYLTRANSFERASE UGT80A2"/>
    <property type="match status" value="1"/>
</dbReference>
<gene>
    <name evidence="2" type="ORF">N0V84_006985</name>
</gene>
<dbReference type="AlphaFoldDB" id="A0A9W9BP32"/>
<evidence type="ECO:0000313" key="3">
    <source>
        <dbReference type="Proteomes" id="UP001140502"/>
    </source>
</evidence>
<organism evidence="2 3">
    <name type="scientific">Fusarium piperis</name>
    <dbReference type="NCBI Taxonomy" id="1435070"/>
    <lineage>
        <taxon>Eukaryota</taxon>
        <taxon>Fungi</taxon>
        <taxon>Dikarya</taxon>
        <taxon>Ascomycota</taxon>
        <taxon>Pezizomycotina</taxon>
        <taxon>Sordariomycetes</taxon>
        <taxon>Hypocreomycetidae</taxon>
        <taxon>Hypocreales</taxon>
        <taxon>Nectriaceae</taxon>
        <taxon>Fusarium</taxon>
        <taxon>Fusarium solani species complex</taxon>
    </lineage>
</organism>
<evidence type="ECO:0000259" key="1">
    <source>
        <dbReference type="Pfam" id="PF03033"/>
    </source>
</evidence>
<dbReference type="OrthoDB" id="5243269at2759"/>
<dbReference type="Proteomes" id="UP001140502">
    <property type="component" value="Unassembled WGS sequence"/>
</dbReference>
<dbReference type="PANTHER" id="PTHR48050">
    <property type="entry name" value="STEROL 3-BETA-GLUCOSYLTRANSFERASE"/>
    <property type="match status" value="1"/>
</dbReference>
<dbReference type="GO" id="GO:0016758">
    <property type="term" value="F:hexosyltransferase activity"/>
    <property type="evidence" value="ECO:0007669"/>
    <property type="project" value="InterPro"/>
</dbReference>
<feature type="domain" description="Glycosyltransferase family 28 N-terminal" evidence="1">
    <location>
        <begin position="3"/>
        <end position="51"/>
    </location>
</feature>
<dbReference type="SUPFAM" id="SSF53756">
    <property type="entry name" value="UDP-Glycosyltransferase/glycogen phosphorylase"/>
    <property type="match status" value="1"/>
</dbReference>
<dbReference type="InterPro" id="IPR004276">
    <property type="entry name" value="GlycoTrans_28_N"/>
</dbReference>
<sequence>MNIVIQIVGSRGDVQPFVELGKALSTYGHRVKIATHATFAKFVQKNVLEFFCINRFRSKILGLDLILLTQAPGLLQRLCVPYTYCWSPALIPKPGDWDDNIDVSGFFFPDLAS</sequence>
<dbReference type="EMBL" id="JAPEUR010000146">
    <property type="protein sequence ID" value="KAJ4318160.1"/>
    <property type="molecule type" value="Genomic_DNA"/>
</dbReference>
<dbReference type="InterPro" id="IPR050426">
    <property type="entry name" value="Glycosyltransferase_28"/>
</dbReference>
<proteinExistence type="predicted"/>
<protein>
    <recommendedName>
        <fullName evidence="1">Glycosyltransferase family 28 N-terminal domain-containing protein</fullName>
    </recommendedName>
</protein>
<dbReference type="GO" id="GO:0005975">
    <property type="term" value="P:carbohydrate metabolic process"/>
    <property type="evidence" value="ECO:0007669"/>
    <property type="project" value="InterPro"/>
</dbReference>
<accession>A0A9W9BP32</accession>
<dbReference type="Gene3D" id="3.40.50.2000">
    <property type="entry name" value="Glycogen Phosphorylase B"/>
    <property type="match status" value="2"/>
</dbReference>
<dbReference type="Pfam" id="PF03033">
    <property type="entry name" value="Glyco_transf_28"/>
    <property type="match status" value="1"/>
</dbReference>